<dbReference type="SUPFAM" id="SSF52087">
    <property type="entry name" value="CRAL/TRIO domain"/>
    <property type="match status" value="1"/>
</dbReference>
<dbReference type="Pfam" id="PF00650">
    <property type="entry name" value="CRAL_TRIO"/>
    <property type="match status" value="1"/>
</dbReference>
<dbReference type="Proteomes" id="UP000332933">
    <property type="component" value="Unassembled WGS sequence"/>
</dbReference>
<reference evidence="3 4" key="1">
    <citation type="submission" date="2019-03" db="EMBL/GenBank/DDBJ databases">
        <authorList>
            <person name="Gaulin E."/>
            <person name="Dumas B."/>
        </authorList>
    </citation>
    <scope>NUCLEOTIDE SEQUENCE [LARGE SCALE GENOMIC DNA]</scope>
    <source>
        <strain evidence="3">CBS 568.67</strain>
    </source>
</reference>
<dbReference type="PANTHER" id="PTHR45657">
    <property type="entry name" value="CRAL-TRIO DOMAIN-CONTAINING PROTEIN YKL091C-RELATED"/>
    <property type="match status" value="1"/>
</dbReference>
<dbReference type="InterPro" id="IPR036865">
    <property type="entry name" value="CRAL-TRIO_dom_sf"/>
</dbReference>
<organism evidence="3 4">
    <name type="scientific">Aphanomyces stellatus</name>
    <dbReference type="NCBI Taxonomy" id="120398"/>
    <lineage>
        <taxon>Eukaryota</taxon>
        <taxon>Sar</taxon>
        <taxon>Stramenopiles</taxon>
        <taxon>Oomycota</taxon>
        <taxon>Saprolegniomycetes</taxon>
        <taxon>Saprolegniales</taxon>
        <taxon>Verrucalvaceae</taxon>
        <taxon>Aphanomyces</taxon>
    </lineage>
</organism>
<sequence>MTLSPPLTTDTLCEISSPIADKKIDDGGSTVLHAPLPHFRLIKTHYPHFYHKRGHENEPVYYEKPGQMNLDALKAQGVTMDDLTRSYMFMTEFLWQVVEPPPPTTTTNTGNRSLRSISVVDAAGIGFFSFNSEAIDYLRKVSAFQKQRYPGRCGYIFIVNVPSWFDMVWRVVQGLVDPGIRKKITIVSADEDLLAALTRRIPLENIPREYGGLSDGLSYEEVALRALADFNNNEPGSSNPLVAWATQEILVAPMSTT</sequence>
<protein>
    <submittedName>
        <fullName evidence="3">Aste57867_23502 protein</fullName>
    </submittedName>
</protein>
<dbReference type="CDD" id="cd00170">
    <property type="entry name" value="SEC14"/>
    <property type="match status" value="1"/>
</dbReference>
<dbReference type="Gene3D" id="3.40.525.10">
    <property type="entry name" value="CRAL-TRIO lipid binding domain"/>
    <property type="match status" value="1"/>
</dbReference>
<dbReference type="InterPro" id="IPR051026">
    <property type="entry name" value="PI/PC_transfer"/>
</dbReference>
<dbReference type="InterPro" id="IPR001251">
    <property type="entry name" value="CRAL-TRIO_dom"/>
</dbReference>
<dbReference type="OrthoDB" id="1434354at2759"/>
<dbReference type="SMART" id="SM00516">
    <property type="entry name" value="SEC14"/>
    <property type="match status" value="1"/>
</dbReference>
<dbReference type="EMBL" id="VJMH01007276">
    <property type="protein sequence ID" value="KAF0684503.1"/>
    <property type="molecule type" value="Genomic_DNA"/>
</dbReference>
<reference evidence="2" key="2">
    <citation type="submission" date="2019-06" db="EMBL/GenBank/DDBJ databases">
        <title>Genomics analysis of Aphanomyces spp. identifies a new class of oomycete effector associated with host adaptation.</title>
        <authorList>
            <person name="Gaulin E."/>
        </authorList>
    </citation>
    <scope>NUCLEOTIDE SEQUENCE</scope>
    <source>
        <strain evidence="2">CBS 578.67</strain>
    </source>
</reference>
<evidence type="ECO:0000259" key="1">
    <source>
        <dbReference type="PROSITE" id="PS50191"/>
    </source>
</evidence>
<dbReference type="EMBL" id="CAADRA010007302">
    <property type="protein sequence ID" value="VFU00147.1"/>
    <property type="molecule type" value="Genomic_DNA"/>
</dbReference>
<dbReference type="PROSITE" id="PS50191">
    <property type="entry name" value="CRAL_TRIO"/>
    <property type="match status" value="1"/>
</dbReference>
<dbReference type="PANTHER" id="PTHR45657:SF61">
    <property type="entry name" value="CRAL-TRIO DOMAIN-CONTAINING PROTEIN"/>
    <property type="match status" value="1"/>
</dbReference>
<gene>
    <name evidence="3" type="primary">Aste57867_23502</name>
    <name evidence="2" type="ORF">As57867_023431</name>
    <name evidence="3" type="ORF">ASTE57867_23502</name>
</gene>
<evidence type="ECO:0000313" key="4">
    <source>
        <dbReference type="Proteomes" id="UP000332933"/>
    </source>
</evidence>
<accession>A0A485LN22</accession>
<feature type="domain" description="CRAL-TRIO" evidence="1">
    <location>
        <begin position="38"/>
        <end position="218"/>
    </location>
</feature>
<proteinExistence type="predicted"/>
<evidence type="ECO:0000313" key="2">
    <source>
        <dbReference type="EMBL" id="KAF0684503.1"/>
    </source>
</evidence>
<dbReference type="AlphaFoldDB" id="A0A485LN22"/>
<evidence type="ECO:0000313" key="3">
    <source>
        <dbReference type="EMBL" id="VFU00147.1"/>
    </source>
</evidence>
<name>A0A485LN22_9STRA</name>
<keyword evidence="4" id="KW-1185">Reference proteome</keyword>